<dbReference type="CDD" id="cd10935">
    <property type="entry name" value="CE4_WalW"/>
    <property type="match status" value="1"/>
</dbReference>
<evidence type="ECO:0000313" key="2">
    <source>
        <dbReference type="Proteomes" id="UP000321172"/>
    </source>
</evidence>
<gene>
    <name evidence="1" type="ORF">FRF71_12245</name>
</gene>
<organism evidence="1 2">
    <name type="scientific">Novosphingobium ginsenosidimutans</name>
    <dbReference type="NCBI Taxonomy" id="1176536"/>
    <lineage>
        <taxon>Bacteria</taxon>
        <taxon>Pseudomonadati</taxon>
        <taxon>Pseudomonadota</taxon>
        <taxon>Alphaproteobacteria</taxon>
        <taxon>Sphingomonadales</taxon>
        <taxon>Sphingomonadaceae</taxon>
        <taxon>Novosphingobium</taxon>
    </lineage>
</organism>
<keyword evidence="2" id="KW-1185">Reference proteome</keyword>
<dbReference type="Gene3D" id="3.20.20.370">
    <property type="entry name" value="Glycoside hydrolase/deacetylase"/>
    <property type="match status" value="1"/>
</dbReference>
<dbReference type="KEGG" id="ngf:FRF71_12245"/>
<dbReference type="Proteomes" id="UP000321172">
    <property type="component" value="Chromosome"/>
</dbReference>
<dbReference type="InterPro" id="IPR011330">
    <property type="entry name" value="Glyco_hydro/deAcase_b/a-brl"/>
</dbReference>
<proteinExistence type="predicted"/>
<reference evidence="1 2" key="1">
    <citation type="journal article" date="2013" name="J. Microbiol. Biotechnol.">
        <title>Novosphingobium ginsenosidimutans sp. nov., with the ability to convert ginsenoside.</title>
        <authorList>
            <person name="Kim J.K."/>
            <person name="He D."/>
            <person name="Liu Q.M."/>
            <person name="Park H.Y."/>
            <person name="Jung M.S."/>
            <person name="Yoon M.H."/>
            <person name="Kim S.C."/>
            <person name="Im W.T."/>
        </authorList>
    </citation>
    <scope>NUCLEOTIDE SEQUENCE [LARGE SCALE GENOMIC DNA]</scope>
    <source>
        <strain evidence="1 2">FW-6</strain>
    </source>
</reference>
<dbReference type="AlphaFoldDB" id="A0A5B8S5H9"/>
<dbReference type="SUPFAM" id="SSF88713">
    <property type="entry name" value="Glycoside hydrolase/deacetylase"/>
    <property type="match status" value="1"/>
</dbReference>
<evidence type="ECO:0000313" key="1">
    <source>
        <dbReference type="EMBL" id="QEA16839.1"/>
    </source>
</evidence>
<accession>A0A5B8S5H9</accession>
<name>A0A5B8S5H9_9SPHN</name>
<dbReference type="GO" id="GO:0005975">
    <property type="term" value="P:carbohydrate metabolic process"/>
    <property type="evidence" value="ECO:0007669"/>
    <property type="project" value="InterPro"/>
</dbReference>
<dbReference type="EMBL" id="CP042345">
    <property type="protein sequence ID" value="QEA16839.1"/>
    <property type="molecule type" value="Genomic_DNA"/>
</dbReference>
<protein>
    <submittedName>
        <fullName evidence="1">WalW protein</fullName>
    </submittedName>
</protein>
<sequence length="334" mass="37519">MPQVRITDLPAPKQHVHFPADFGQRFILTVDTEEEFDWAQPIRREGYTLHSVTRLARFQEFCEGVGVVPIYLVDYPIATSPAACEALRPAIAAGKAEIGVQLHPWVSPPHDEDVNEFNSFAGNLPAALEREKFRRLRDAIEQGFGAIPLIYRAGRYGLGPDTASVLTDHGIAIDTSVRSRFDYSVGGGPNYRDHPIVPWWIDPVRGLMELPLTTVYWGLLRQFGPWLYPKMWRVPQLRGLLARIGMLERIPLTPEGVTLDEVIRGIDIAIDEGVPVLVFSFHSPSLAPGFTPYVRSEADLDAFYDWWRAVFAYLQRRQIAPTSVAGLMQSVTLA</sequence>
<dbReference type="OrthoDB" id="9771584at2"/>